<keyword evidence="1 5" id="KW-0963">Cytoplasm</keyword>
<sequence length="176" mass="19649">MIRHEDVYRIGRIGKPHGVGGELSFMFDDDVFDRCDAEYLVLDIDGILVPFFMESYRFNSGTTALVKFCGIDSQERARDLTGCAVYFPRSLSDSSDDSITWSEIIGFTLTDANSGQSVGTVRSVDSSTANLLFEVEPPEGGDILIPANEDLIDSFDVERREIKMRLPEGLLDLHRL</sequence>
<dbReference type="InterPro" id="IPR011961">
    <property type="entry name" value="RimM"/>
</dbReference>
<dbReference type="Proteomes" id="UP001168478">
    <property type="component" value="Unassembled WGS sequence"/>
</dbReference>
<dbReference type="GO" id="GO:0042274">
    <property type="term" value="P:ribosomal small subunit biogenesis"/>
    <property type="evidence" value="ECO:0007669"/>
    <property type="project" value="UniProtKB-UniRule"/>
</dbReference>
<evidence type="ECO:0000256" key="2">
    <source>
        <dbReference type="ARBA" id="ARBA00022517"/>
    </source>
</evidence>
<dbReference type="SUPFAM" id="SSF50346">
    <property type="entry name" value="PRC-barrel domain"/>
    <property type="match status" value="1"/>
</dbReference>
<dbReference type="InterPro" id="IPR056792">
    <property type="entry name" value="PRC_RimM"/>
</dbReference>
<feature type="domain" description="Ribosome maturation factor RimM PRC barrel" evidence="7">
    <location>
        <begin position="101"/>
        <end position="170"/>
    </location>
</feature>
<evidence type="ECO:0000256" key="5">
    <source>
        <dbReference type="HAMAP-Rule" id="MF_00014"/>
    </source>
</evidence>
<comment type="subunit">
    <text evidence="5">Binds ribosomal protein uS19.</text>
</comment>
<evidence type="ECO:0000313" key="9">
    <source>
        <dbReference type="EMBL" id="MDN0026169.1"/>
    </source>
</evidence>
<dbReference type="Pfam" id="PF01782">
    <property type="entry name" value="RimM"/>
    <property type="match status" value="1"/>
</dbReference>
<dbReference type="EMBL" id="JAUEIE010000013">
    <property type="protein sequence ID" value="MDN0023547.1"/>
    <property type="molecule type" value="Genomic_DNA"/>
</dbReference>
<comment type="similarity">
    <text evidence="5">Belongs to the RimM family.</text>
</comment>
<keyword evidence="2 5" id="KW-0690">Ribosome biogenesis</keyword>
<protein>
    <recommendedName>
        <fullName evidence="5">Ribosome maturation factor RimM</fullName>
    </recommendedName>
</protein>
<dbReference type="Proteomes" id="UP001167831">
    <property type="component" value="Unassembled WGS sequence"/>
</dbReference>
<name>A0AAW7JK82_9BACT</name>
<dbReference type="GO" id="GO:0043022">
    <property type="term" value="F:ribosome binding"/>
    <property type="evidence" value="ECO:0007669"/>
    <property type="project" value="InterPro"/>
</dbReference>
<comment type="subcellular location">
    <subcellularLocation>
        <location evidence="5">Cytoplasm</location>
    </subcellularLocation>
</comment>
<evidence type="ECO:0000259" key="6">
    <source>
        <dbReference type="Pfam" id="PF01782"/>
    </source>
</evidence>
<dbReference type="GO" id="GO:0005840">
    <property type="term" value="C:ribosome"/>
    <property type="evidence" value="ECO:0007669"/>
    <property type="project" value="InterPro"/>
</dbReference>
<dbReference type="NCBIfam" id="TIGR02273">
    <property type="entry name" value="16S_RimM"/>
    <property type="match status" value="1"/>
</dbReference>
<dbReference type="Gene3D" id="2.40.30.60">
    <property type="entry name" value="RimM"/>
    <property type="match status" value="1"/>
</dbReference>
<reference evidence="9" key="1">
    <citation type="submission" date="2023-06" db="EMBL/GenBank/DDBJ databases">
        <authorList>
            <person name="Zeman M."/>
            <person name="Kubasova T."/>
            <person name="Jahodarova E."/>
            <person name="Nykrynova M."/>
            <person name="Rychlik I."/>
        </authorList>
    </citation>
    <scope>NUCLEOTIDE SEQUENCE</scope>
    <source>
        <strain evidence="9">ET15</strain>
        <strain evidence="8">ET37</strain>
    </source>
</reference>
<dbReference type="HAMAP" id="MF_00014">
    <property type="entry name" value="Ribosome_mat_RimM"/>
    <property type="match status" value="1"/>
</dbReference>
<reference evidence="9" key="2">
    <citation type="submission" date="2023-08" db="EMBL/GenBank/DDBJ databases">
        <title>Identification and characterization of horizontal gene transfer across gut microbiota members of farm animals based on homology search.</title>
        <authorList>
            <person name="Schwarzerova J."/>
            <person name="Nykrynova M."/>
            <person name="Jureckova K."/>
            <person name="Cejkova D."/>
            <person name="Rychlik I."/>
        </authorList>
    </citation>
    <scope>NUCLEOTIDE SEQUENCE</scope>
    <source>
        <strain evidence="9">ET15</strain>
        <strain evidence="8">ET37</strain>
    </source>
</reference>
<dbReference type="PANTHER" id="PTHR33692">
    <property type="entry name" value="RIBOSOME MATURATION FACTOR RIMM"/>
    <property type="match status" value="1"/>
</dbReference>
<dbReference type="InterPro" id="IPR036976">
    <property type="entry name" value="RimM_N_sf"/>
</dbReference>
<dbReference type="Gene3D" id="2.30.30.240">
    <property type="entry name" value="PRC-barrel domain"/>
    <property type="match status" value="1"/>
</dbReference>
<evidence type="ECO:0000313" key="10">
    <source>
        <dbReference type="Proteomes" id="UP001167831"/>
    </source>
</evidence>
<dbReference type="SUPFAM" id="SSF50447">
    <property type="entry name" value="Translation proteins"/>
    <property type="match status" value="1"/>
</dbReference>
<dbReference type="InterPro" id="IPR002676">
    <property type="entry name" value="RimM_N"/>
</dbReference>
<dbReference type="Pfam" id="PF24986">
    <property type="entry name" value="PRC_RimM"/>
    <property type="match status" value="1"/>
</dbReference>
<evidence type="ECO:0000313" key="8">
    <source>
        <dbReference type="EMBL" id="MDN0023547.1"/>
    </source>
</evidence>
<evidence type="ECO:0000313" key="11">
    <source>
        <dbReference type="Proteomes" id="UP001168478"/>
    </source>
</evidence>
<organism evidence="9 11">
    <name type="scientific">Leyella lascolaii</name>
    <dbReference type="NCBI Taxonomy" id="1776379"/>
    <lineage>
        <taxon>Bacteria</taxon>
        <taxon>Pseudomonadati</taxon>
        <taxon>Bacteroidota</taxon>
        <taxon>Bacteroidia</taxon>
        <taxon>Bacteroidales</taxon>
        <taxon>Prevotellaceae</taxon>
        <taxon>Leyella</taxon>
    </lineage>
</organism>
<dbReference type="GO" id="GO:0005737">
    <property type="term" value="C:cytoplasm"/>
    <property type="evidence" value="ECO:0007669"/>
    <property type="project" value="UniProtKB-SubCell"/>
</dbReference>
<proteinExistence type="inferred from homology"/>
<dbReference type="GO" id="GO:0006364">
    <property type="term" value="P:rRNA processing"/>
    <property type="evidence" value="ECO:0007669"/>
    <property type="project" value="UniProtKB-UniRule"/>
</dbReference>
<accession>A0AAW7JK82</accession>
<dbReference type="InterPro" id="IPR011033">
    <property type="entry name" value="PRC_barrel-like_sf"/>
</dbReference>
<gene>
    <name evidence="5 9" type="primary">rimM</name>
    <name evidence="8" type="ORF">QVN81_11045</name>
    <name evidence="9" type="ORF">QVN84_11670</name>
</gene>
<dbReference type="RefSeq" id="WP_289826029.1">
    <property type="nucleotide sequence ID" value="NZ_JAUEIE010000013.1"/>
</dbReference>
<evidence type="ECO:0000259" key="7">
    <source>
        <dbReference type="Pfam" id="PF24986"/>
    </source>
</evidence>
<keyword evidence="10" id="KW-1185">Reference proteome</keyword>
<dbReference type="EMBL" id="JAUEIF010000013">
    <property type="protein sequence ID" value="MDN0026169.1"/>
    <property type="molecule type" value="Genomic_DNA"/>
</dbReference>
<dbReference type="PANTHER" id="PTHR33692:SF1">
    <property type="entry name" value="RIBOSOME MATURATION FACTOR RIMM"/>
    <property type="match status" value="1"/>
</dbReference>
<evidence type="ECO:0000256" key="1">
    <source>
        <dbReference type="ARBA" id="ARBA00022490"/>
    </source>
</evidence>
<evidence type="ECO:0000256" key="4">
    <source>
        <dbReference type="ARBA" id="ARBA00023186"/>
    </source>
</evidence>
<feature type="domain" description="RimM N-terminal" evidence="6">
    <location>
        <begin position="10"/>
        <end position="90"/>
    </location>
</feature>
<comment type="domain">
    <text evidence="5">The PRC barrel domain binds ribosomal protein uS19.</text>
</comment>
<dbReference type="AlphaFoldDB" id="A0AAW7JK82"/>
<comment type="function">
    <text evidence="5">An accessory protein needed during the final step in the assembly of 30S ribosomal subunit, possibly for assembly of the head region. Essential for efficient processing of 16S rRNA. May be needed both before and after RbfA during the maturation of 16S rRNA. It has affinity for free ribosomal 30S subunits but not for 70S ribosomes.</text>
</comment>
<evidence type="ECO:0000256" key="3">
    <source>
        <dbReference type="ARBA" id="ARBA00022552"/>
    </source>
</evidence>
<comment type="caution">
    <text evidence="9">The sequence shown here is derived from an EMBL/GenBank/DDBJ whole genome shotgun (WGS) entry which is preliminary data.</text>
</comment>
<keyword evidence="4 5" id="KW-0143">Chaperone</keyword>
<dbReference type="InterPro" id="IPR009000">
    <property type="entry name" value="Transl_B-barrel_sf"/>
</dbReference>
<keyword evidence="3 5" id="KW-0698">rRNA processing</keyword>